<evidence type="ECO:0000256" key="4">
    <source>
        <dbReference type="ARBA" id="ARBA00022989"/>
    </source>
</evidence>
<dbReference type="HAMAP" id="MF_00454">
    <property type="entry name" value="FluC"/>
    <property type="match status" value="1"/>
</dbReference>
<gene>
    <name evidence="9" type="ORF">UFOPK3402_00874</name>
</gene>
<protein>
    <submittedName>
        <fullName evidence="9">Unannotated protein</fullName>
    </submittedName>
</protein>
<feature type="transmembrane region" description="Helical" evidence="8">
    <location>
        <begin position="47"/>
        <end position="69"/>
    </location>
</feature>
<dbReference type="EMBL" id="CAFBLS010000093">
    <property type="protein sequence ID" value="CAB4874427.1"/>
    <property type="molecule type" value="Genomic_DNA"/>
</dbReference>
<feature type="transmembrane region" description="Helical" evidence="8">
    <location>
        <begin position="81"/>
        <end position="106"/>
    </location>
</feature>
<sequence>MTEPATTGERAALYAVIAVGGIAGSLARYAVSLAYVEAFGSRSIDDVPWATLAANTIGCLAIGVLATSLSAHSPNWWLRPMLITGVLGGFTTFSAFALETGLLLSGGFTGQAAVYVGATLAMGLIAVQVGRALAGGSR</sequence>
<keyword evidence="5 8" id="KW-0472">Membrane</keyword>
<dbReference type="Pfam" id="PF02537">
    <property type="entry name" value="CRCB"/>
    <property type="match status" value="1"/>
</dbReference>
<dbReference type="PANTHER" id="PTHR28259:SF1">
    <property type="entry name" value="FLUORIDE EXPORT PROTEIN 1-RELATED"/>
    <property type="match status" value="1"/>
</dbReference>
<evidence type="ECO:0000313" key="9">
    <source>
        <dbReference type="EMBL" id="CAB4874427.1"/>
    </source>
</evidence>
<evidence type="ECO:0000256" key="1">
    <source>
        <dbReference type="ARBA" id="ARBA00004651"/>
    </source>
</evidence>
<name>A0A6J7DUU5_9ZZZZ</name>
<proteinExistence type="inferred from homology"/>
<keyword evidence="3 8" id="KW-0812">Transmembrane</keyword>
<evidence type="ECO:0000256" key="8">
    <source>
        <dbReference type="SAM" id="Phobius"/>
    </source>
</evidence>
<organism evidence="9">
    <name type="scientific">freshwater metagenome</name>
    <dbReference type="NCBI Taxonomy" id="449393"/>
    <lineage>
        <taxon>unclassified sequences</taxon>
        <taxon>metagenomes</taxon>
        <taxon>ecological metagenomes</taxon>
    </lineage>
</organism>
<dbReference type="InterPro" id="IPR003691">
    <property type="entry name" value="FluC"/>
</dbReference>
<evidence type="ECO:0000256" key="5">
    <source>
        <dbReference type="ARBA" id="ARBA00023136"/>
    </source>
</evidence>
<evidence type="ECO:0000256" key="3">
    <source>
        <dbReference type="ARBA" id="ARBA00022692"/>
    </source>
</evidence>
<dbReference type="AlphaFoldDB" id="A0A6J7DUU5"/>
<comment type="similarity">
    <text evidence="6">Belongs to the fluoride channel Fluc/FEX (TC 1.A.43) family.</text>
</comment>
<comment type="subcellular location">
    <subcellularLocation>
        <location evidence="1">Cell membrane</location>
        <topology evidence="1">Multi-pass membrane protein</topology>
    </subcellularLocation>
</comment>
<feature type="transmembrane region" description="Helical" evidence="8">
    <location>
        <begin position="12"/>
        <end position="35"/>
    </location>
</feature>
<feature type="transmembrane region" description="Helical" evidence="8">
    <location>
        <begin position="112"/>
        <end position="134"/>
    </location>
</feature>
<keyword evidence="2" id="KW-1003">Cell membrane</keyword>
<reference evidence="9" key="1">
    <citation type="submission" date="2020-05" db="EMBL/GenBank/DDBJ databases">
        <authorList>
            <person name="Chiriac C."/>
            <person name="Salcher M."/>
            <person name="Ghai R."/>
            <person name="Kavagutti S V."/>
        </authorList>
    </citation>
    <scope>NUCLEOTIDE SEQUENCE</scope>
</reference>
<comment type="catalytic activity">
    <reaction evidence="7">
        <text>fluoride(in) = fluoride(out)</text>
        <dbReference type="Rhea" id="RHEA:76159"/>
        <dbReference type="ChEBI" id="CHEBI:17051"/>
    </reaction>
    <physiologicalReaction direction="left-to-right" evidence="7">
        <dbReference type="Rhea" id="RHEA:76160"/>
    </physiologicalReaction>
</comment>
<dbReference type="GO" id="GO:0005886">
    <property type="term" value="C:plasma membrane"/>
    <property type="evidence" value="ECO:0007669"/>
    <property type="project" value="UniProtKB-SubCell"/>
</dbReference>
<dbReference type="GO" id="GO:1903425">
    <property type="term" value="F:fluoride transmembrane transporter activity"/>
    <property type="evidence" value="ECO:0007669"/>
    <property type="project" value="TreeGrafter"/>
</dbReference>
<accession>A0A6J7DUU5</accession>
<evidence type="ECO:0000256" key="6">
    <source>
        <dbReference type="ARBA" id="ARBA00035120"/>
    </source>
</evidence>
<keyword evidence="4 8" id="KW-1133">Transmembrane helix</keyword>
<evidence type="ECO:0000256" key="2">
    <source>
        <dbReference type="ARBA" id="ARBA00022475"/>
    </source>
</evidence>
<evidence type="ECO:0000256" key="7">
    <source>
        <dbReference type="ARBA" id="ARBA00035585"/>
    </source>
</evidence>
<dbReference type="PANTHER" id="PTHR28259">
    <property type="entry name" value="FLUORIDE EXPORT PROTEIN 1-RELATED"/>
    <property type="match status" value="1"/>
</dbReference>